<dbReference type="KEGG" id="lgi:LOTGIDRAFT_153504"/>
<protein>
    <submittedName>
        <fullName evidence="2">Uncharacterized protein</fullName>
    </submittedName>
</protein>
<name>V3ZRH5_LOTGI</name>
<dbReference type="HOGENOM" id="CLU_023431_6_0_1"/>
<evidence type="ECO:0000256" key="1">
    <source>
        <dbReference type="SAM" id="Coils"/>
    </source>
</evidence>
<dbReference type="CTD" id="20235991"/>
<gene>
    <name evidence="2" type="ORF">LOTGIDRAFT_153504</name>
</gene>
<keyword evidence="1" id="KW-0175">Coiled coil</keyword>
<feature type="coiled-coil region" evidence="1">
    <location>
        <begin position="68"/>
        <end position="106"/>
    </location>
</feature>
<evidence type="ECO:0000313" key="3">
    <source>
        <dbReference type="Proteomes" id="UP000030746"/>
    </source>
</evidence>
<sequence>MNIFLDKYGTDTTTNFQFMRWANELNISPFYYCMRDEINDLKYKKDDKITKQKLDIQQLIDNIPGENEDTFQQELNALETKLNSELQKELRNIKQQIQNIDDSEIKTYIQQQIQNIDDSEIKTYIQQQIQNIDDSVIQQQLYTINNLVLKQDKNIVALEKYLKRENKSYYFSLPFGSLRRDDASITDNIDRSKVYEYKKYGITANIRTRFSSNSQFNARKVLQFINGTENVETKELEINDENSKNDHLYKIKTSGKYIYRFRMLIIPDKENNTLSFSEFQMILETETPPSVSIIRNPEPQKEASSYEFLRATEYEYVKLYFVNNDIFTSIDIHKSQQKQNFLIPTIRDDDAYVINLY</sequence>
<dbReference type="RefSeq" id="XP_009055632.1">
    <property type="nucleotide sequence ID" value="XM_009057384.1"/>
</dbReference>
<proteinExistence type="predicted"/>
<organism evidence="2 3">
    <name type="scientific">Lottia gigantea</name>
    <name type="common">Giant owl limpet</name>
    <dbReference type="NCBI Taxonomy" id="225164"/>
    <lineage>
        <taxon>Eukaryota</taxon>
        <taxon>Metazoa</taxon>
        <taxon>Spiralia</taxon>
        <taxon>Lophotrochozoa</taxon>
        <taxon>Mollusca</taxon>
        <taxon>Gastropoda</taxon>
        <taxon>Patellogastropoda</taxon>
        <taxon>Lottioidea</taxon>
        <taxon>Lottiidae</taxon>
        <taxon>Lottia</taxon>
    </lineage>
</organism>
<accession>V3ZRH5</accession>
<dbReference type="EMBL" id="KB201890">
    <property type="protein sequence ID" value="ESO94023.1"/>
    <property type="molecule type" value="Genomic_DNA"/>
</dbReference>
<dbReference type="GeneID" id="20235991"/>
<keyword evidence="3" id="KW-1185">Reference proteome</keyword>
<evidence type="ECO:0000313" key="2">
    <source>
        <dbReference type="EMBL" id="ESO94023.1"/>
    </source>
</evidence>
<dbReference type="AlphaFoldDB" id="V3ZRH5"/>
<dbReference type="Proteomes" id="UP000030746">
    <property type="component" value="Unassembled WGS sequence"/>
</dbReference>
<reference evidence="2 3" key="1">
    <citation type="journal article" date="2013" name="Nature">
        <title>Insights into bilaterian evolution from three spiralian genomes.</title>
        <authorList>
            <person name="Simakov O."/>
            <person name="Marletaz F."/>
            <person name="Cho S.J."/>
            <person name="Edsinger-Gonzales E."/>
            <person name="Havlak P."/>
            <person name="Hellsten U."/>
            <person name="Kuo D.H."/>
            <person name="Larsson T."/>
            <person name="Lv J."/>
            <person name="Arendt D."/>
            <person name="Savage R."/>
            <person name="Osoegawa K."/>
            <person name="de Jong P."/>
            <person name="Grimwood J."/>
            <person name="Chapman J.A."/>
            <person name="Shapiro H."/>
            <person name="Aerts A."/>
            <person name="Otillar R.P."/>
            <person name="Terry A.Y."/>
            <person name="Boore J.L."/>
            <person name="Grigoriev I.V."/>
            <person name="Lindberg D.R."/>
            <person name="Seaver E.C."/>
            <person name="Weisblat D.A."/>
            <person name="Putnam N.H."/>
            <person name="Rokhsar D.S."/>
        </authorList>
    </citation>
    <scope>NUCLEOTIDE SEQUENCE [LARGE SCALE GENOMIC DNA]</scope>
</reference>